<dbReference type="Gene3D" id="1.25.40.10">
    <property type="entry name" value="Tetratricopeptide repeat domain"/>
    <property type="match status" value="1"/>
</dbReference>
<organism evidence="1 2">
    <name type="scientific">Bacillus songklensis</name>
    <dbReference type="NCBI Taxonomy" id="1069116"/>
    <lineage>
        <taxon>Bacteria</taxon>
        <taxon>Bacillati</taxon>
        <taxon>Bacillota</taxon>
        <taxon>Bacilli</taxon>
        <taxon>Bacillales</taxon>
        <taxon>Bacillaceae</taxon>
        <taxon>Bacillus</taxon>
    </lineage>
</organism>
<evidence type="ECO:0008006" key="3">
    <source>
        <dbReference type="Google" id="ProtNLM"/>
    </source>
</evidence>
<gene>
    <name evidence="1" type="ORF">ACFOU2_19425</name>
</gene>
<reference evidence="2" key="1">
    <citation type="journal article" date="2019" name="Int. J. Syst. Evol. Microbiol.">
        <title>The Global Catalogue of Microorganisms (GCM) 10K type strain sequencing project: providing services to taxonomists for standard genome sequencing and annotation.</title>
        <authorList>
            <consortium name="The Broad Institute Genomics Platform"/>
            <consortium name="The Broad Institute Genome Sequencing Center for Infectious Disease"/>
            <person name="Wu L."/>
            <person name="Ma J."/>
        </authorList>
    </citation>
    <scope>NUCLEOTIDE SEQUENCE [LARGE SCALE GENOMIC DNA]</scope>
    <source>
        <strain evidence="2">CCUG 61889</strain>
    </source>
</reference>
<dbReference type="SUPFAM" id="SSF48452">
    <property type="entry name" value="TPR-like"/>
    <property type="match status" value="1"/>
</dbReference>
<dbReference type="Proteomes" id="UP001595752">
    <property type="component" value="Unassembled WGS sequence"/>
</dbReference>
<name>A0ABV8B8K4_9BACI</name>
<proteinExistence type="predicted"/>
<evidence type="ECO:0000313" key="1">
    <source>
        <dbReference type="EMBL" id="MFC3885524.1"/>
    </source>
</evidence>
<sequence length="170" mass="20290">MSIRNKTIEELLNMQQELHLSREEEKDGSLHQLISVYEELYRRIASDENSEYASSLESIKRKLILYLVRYGTYLKTEYRKDDRAAERTLKKAIQYDRKNPIAHYRLGFLAYKQRSYLLAVTHFQHAVQYQQACSNKEYRLNNQQNYNAHLYLSNSALYIAQKAQESLERL</sequence>
<protein>
    <recommendedName>
        <fullName evidence="3">Tetratricopeptide repeat protein</fullName>
    </recommendedName>
</protein>
<comment type="caution">
    <text evidence="1">The sequence shown here is derived from an EMBL/GenBank/DDBJ whole genome shotgun (WGS) entry which is preliminary data.</text>
</comment>
<evidence type="ECO:0000313" key="2">
    <source>
        <dbReference type="Proteomes" id="UP001595752"/>
    </source>
</evidence>
<accession>A0ABV8B8K4</accession>
<dbReference type="InterPro" id="IPR011990">
    <property type="entry name" value="TPR-like_helical_dom_sf"/>
</dbReference>
<dbReference type="RefSeq" id="WP_377917939.1">
    <property type="nucleotide sequence ID" value="NZ_JBHRZT010000072.1"/>
</dbReference>
<dbReference type="EMBL" id="JBHRZT010000072">
    <property type="protein sequence ID" value="MFC3885524.1"/>
    <property type="molecule type" value="Genomic_DNA"/>
</dbReference>
<keyword evidence="2" id="KW-1185">Reference proteome</keyword>